<evidence type="ECO:0000259" key="2">
    <source>
        <dbReference type="Pfam" id="PF07786"/>
    </source>
</evidence>
<feature type="domain" description="Heparan-alpha-glucosaminide N-acetyltransferase catalytic" evidence="2">
    <location>
        <begin position="5"/>
        <end position="236"/>
    </location>
</feature>
<dbReference type="OrthoDB" id="2521581at2"/>
<name>A0A3Q9FUJ1_9BACT</name>
<keyword evidence="1" id="KW-0812">Transmembrane</keyword>
<dbReference type="Proteomes" id="UP000267268">
    <property type="component" value="Chromosome 2"/>
</dbReference>
<dbReference type="Pfam" id="PF07786">
    <property type="entry name" value="HGSNAT_cat"/>
    <property type="match status" value="1"/>
</dbReference>
<dbReference type="AlphaFoldDB" id="A0A3Q9FUJ1"/>
<feature type="transmembrane region" description="Helical" evidence="1">
    <location>
        <begin position="259"/>
        <end position="277"/>
    </location>
</feature>
<evidence type="ECO:0000313" key="3">
    <source>
        <dbReference type="EMBL" id="AZQ65417.1"/>
    </source>
</evidence>
<feature type="transmembrane region" description="Helical" evidence="1">
    <location>
        <begin position="225"/>
        <end position="247"/>
    </location>
</feature>
<keyword evidence="1" id="KW-1133">Transmembrane helix</keyword>
<organism evidence="3 4">
    <name type="scientific">Flammeovirga pectinis</name>
    <dbReference type="NCBI Taxonomy" id="2494373"/>
    <lineage>
        <taxon>Bacteria</taxon>
        <taxon>Pseudomonadati</taxon>
        <taxon>Bacteroidota</taxon>
        <taxon>Cytophagia</taxon>
        <taxon>Cytophagales</taxon>
        <taxon>Flammeovirgaceae</taxon>
        <taxon>Flammeovirga</taxon>
    </lineage>
</organism>
<feature type="transmembrane region" description="Helical" evidence="1">
    <location>
        <begin position="153"/>
        <end position="175"/>
    </location>
</feature>
<dbReference type="InterPro" id="IPR012429">
    <property type="entry name" value="HGSNAT_cat"/>
</dbReference>
<dbReference type="EMBL" id="CP034563">
    <property type="protein sequence ID" value="AZQ65417.1"/>
    <property type="molecule type" value="Genomic_DNA"/>
</dbReference>
<feature type="transmembrane region" description="Helical" evidence="1">
    <location>
        <begin position="195"/>
        <end position="213"/>
    </location>
</feature>
<evidence type="ECO:0000313" key="4">
    <source>
        <dbReference type="Proteomes" id="UP000267268"/>
    </source>
</evidence>
<reference evidence="3 4" key="1">
    <citation type="submission" date="2018-12" db="EMBL/GenBank/DDBJ databases">
        <title>Flammeovirga pectinis sp. nov., isolated from the gut of the Korean scallop, Patinopecten yessoensis.</title>
        <authorList>
            <person name="Bae J.-W."/>
            <person name="Jeong Y.-S."/>
            <person name="Kang W."/>
        </authorList>
    </citation>
    <scope>NUCLEOTIDE SEQUENCE [LARGE SCALE GENOMIC DNA]</scope>
    <source>
        <strain evidence="3 4">L12M1</strain>
    </source>
</reference>
<proteinExistence type="predicted"/>
<keyword evidence="1" id="KW-0472">Membrane</keyword>
<dbReference type="KEGG" id="fll:EI427_24720"/>
<protein>
    <submittedName>
        <fullName evidence="3">DUF1624 domain-containing protein</fullName>
    </submittedName>
</protein>
<feature type="transmembrane region" description="Helical" evidence="1">
    <location>
        <begin position="322"/>
        <end position="339"/>
    </location>
</feature>
<sequence>MNSTRYNTLDVLRGSSVLFLIPLHCMMMYATPETWKNSILGELMLIAERGTPVFLIVMGFSFVFSKRQSAKAVLKRGVKILAVGYLLNTLKFVVPMLTGILPINLIEAHGLGQTEILSTILHFFLLGDILQLAGVSLLIMGVLTPLLQNKFNVLLLGLFIIGTAKLVSGFTLNIVGVDYVLDLLWSNTYNVYFPVFPWMSFILFGRFLGMLYKENSTSIKRYNQLVLFYALGIIGLGMLLCVVDYNYHFGDYYHLGPGGTLLLLGVNMLFLSIVPLIEKFIPQQVNQLLRFTSKNVTSFYIIQWIIIDWGMGIFGFAQLNQFQILLIIPFYTLLTFIILKFKNNYWQVASERELKRSL</sequence>
<feature type="transmembrane region" description="Helical" evidence="1">
    <location>
        <begin position="298"/>
        <end position="316"/>
    </location>
</feature>
<accession>A0A3Q9FUJ1</accession>
<dbReference type="RefSeq" id="WP_126620109.1">
    <property type="nucleotide sequence ID" value="NZ_CP034563.1"/>
</dbReference>
<gene>
    <name evidence="3" type="ORF">EI427_24720</name>
</gene>
<feature type="transmembrane region" description="Helical" evidence="1">
    <location>
        <begin position="12"/>
        <end position="31"/>
    </location>
</feature>
<evidence type="ECO:0000256" key="1">
    <source>
        <dbReference type="SAM" id="Phobius"/>
    </source>
</evidence>
<feature type="transmembrane region" description="Helical" evidence="1">
    <location>
        <begin position="43"/>
        <end position="64"/>
    </location>
</feature>
<keyword evidence="4" id="KW-1185">Reference proteome</keyword>
<feature type="transmembrane region" description="Helical" evidence="1">
    <location>
        <begin position="85"/>
        <end position="103"/>
    </location>
</feature>
<feature type="transmembrane region" description="Helical" evidence="1">
    <location>
        <begin position="123"/>
        <end position="146"/>
    </location>
</feature>